<dbReference type="AlphaFoldDB" id="A0A8X7TC99"/>
<dbReference type="Pfam" id="PF13191">
    <property type="entry name" value="AAA_16"/>
    <property type="match status" value="1"/>
</dbReference>
<comment type="similarity">
    <text evidence="2">Belongs to the ORC4 family.</text>
</comment>
<feature type="domain" description="AAA+ ATPase" evidence="8">
    <location>
        <begin position="112"/>
        <end position="292"/>
    </location>
</feature>
<feature type="region of interest" description="Disordered" evidence="7">
    <location>
        <begin position="1"/>
        <end position="23"/>
    </location>
</feature>
<dbReference type="InterPro" id="IPR027417">
    <property type="entry name" value="P-loop_NTPase"/>
</dbReference>
<keyword evidence="4" id="KW-0235">DNA replication</keyword>
<evidence type="ECO:0000256" key="7">
    <source>
        <dbReference type="SAM" id="MobiDB-lite"/>
    </source>
</evidence>
<sequence length="533" mass="60065">MQRRFFNSTNHEVDKSASNNGIESNDLKLNHPVAICQNSNIDNISNDATPDDISDDSPVSASHTITERDVLAVKSRILSQLNGGVTHIEDSNIFHGYEIVRNILEKTVTQGERHSLLLVGPRSSGKSTIVKKSLKYLTEKYPQDFLAIHLNSVIHSDDSAAVREIARQLDLTTRRNIENKGAHFTASQLETTIERKSIHETFSNILNVLNISLENVEDSGTKHTPLVFIIDEFEKFTSNYKQTLLYNLLDMSQNSDVPITVIGLTTKINARDNMEKRVNSRFSQRILTILPTVKFADYVENVMSGLLVSEAFSESLDASPYGREWNGSIKRMFQDGKNSDIHMLCMRNFNTTKNYREIHNIFKVLLSEISTDNPYFDNSRLSDVIQKCTSIGNLQSAVCSLSDSELLILVAAAKWIEKFESPTVNFNLAFCEYISLMKESDSVANASFSINNMKVNKKHWSKKALRNSWEVLFKCNLLVEPLSTSSTQSASTERRAIKTVVIDDNTMVLLDITLDELNVLVGDSRLAKKLLRL</sequence>
<dbReference type="SUPFAM" id="SSF52540">
    <property type="entry name" value="P-loop containing nucleoside triphosphate hydrolases"/>
    <property type="match status" value="1"/>
</dbReference>
<name>A0A8X7TC99_CANPA</name>
<evidence type="ECO:0000256" key="3">
    <source>
        <dbReference type="ARBA" id="ARBA00019083"/>
    </source>
</evidence>
<dbReference type="GO" id="GO:0006270">
    <property type="term" value="P:DNA replication initiation"/>
    <property type="evidence" value="ECO:0007669"/>
    <property type="project" value="TreeGrafter"/>
</dbReference>
<dbReference type="EMBL" id="JABWAB010000003">
    <property type="protein sequence ID" value="KAF6057786.1"/>
    <property type="molecule type" value="Genomic_DNA"/>
</dbReference>
<reference evidence="9" key="1">
    <citation type="submission" date="2020-03" db="EMBL/GenBank/DDBJ databases">
        <title>FDA dAtabase for Regulatory Grade micrObial Sequences (FDA-ARGOS): Supporting development and validation of Infectious Disease Dx tests.</title>
        <authorList>
            <person name="Campos J."/>
            <person name="Goldberg B."/>
            <person name="Tallon L."/>
            <person name="Sadzewicz L."/>
            <person name="Vavikolanu K."/>
            <person name="Mehta A."/>
            <person name="Aluvathingal J."/>
            <person name="Nadendla S."/>
            <person name="Nandy P."/>
            <person name="Geyer C."/>
            <person name="Yan Y."/>
            <person name="Sichtig H."/>
        </authorList>
    </citation>
    <scope>NUCLEOTIDE SEQUENCE [LARGE SCALE GENOMIC DNA]</scope>
    <source>
        <strain evidence="9">FDAARGOS_652</strain>
    </source>
</reference>
<dbReference type="OrthoDB" id="343623at2759"/>
<dbReference type="GO" id="GO:0005664">
    <property type="term" value="C:nuclear origin of replication recognition complex"/>
    <property type="evidence" value="ECO:0007669"/>
    <property type="project" value="TreeGrafter"/>
</dbReference>
<evidence type="ECO:0000256" key="2">
    <source>
        <dbReference type="ARBA" id="ARBA00005334"/>
    </source>
</evidence>
<keyword evidence="5" id="KW-0238">DNA-binding</keyword>
<evidence type="ECO:0000313" key="10">
    <source>
        <dbReference type="Proteomes" id="UP000590412"/>
    </source>
</evidence>
<dbReference type="Pfam" id="PF14629">
    <property type="entry name" value="ORC4_C"/>
    <property type="match status" value="1"/>
</dbReference>
<protein>
    <recommendedName>
        <fullName evidence="3">Origin recognition complex subunit 4</fullName>
    </recommendedName>
</protein>
<dbReference type="PANTHER" id="PTHR12087">
    <property type="entry name" value="ORIGIN RECOGNITION COMPLEX SUBUNIT 4"/>
    <property type="match status" value="1"/>
</dbReference>
<dbReference type="Proteomes" id="UP000590412">
    <property type="component" value="Unassembled WGS sequence"/>
</dbReference>
<evidence type="ECO:0000256" key="1">
    <source>
        <dbReference type="ARBA" id="ARBA00004123"/>
    </source>
</evidence>
<accession>A0A8X7TC99</accession>
<dbReference type="GO" id="GO:0003688">
    <property type="term" value="F:DNA replication origin binding"/>
    <property type="evidence" value="ECO:0007669"/>
    <property type="project" value="TreeGrafter"/>
</dbReference>
<dbReference type="FunFam" id="3.40.50.300:FF:001499">
    <property type="entry name" value="Origin recognition complex subunit 4, putative"/>
    <property type="match status" value="1"/>
</dbReference>
<dbReference type="InterPro" id="IPR016527">
    <property type="entry name" value="ORC4"/>
</dbReference>
<dbReference type="InterPro" id="IPR041664">
    <property type="entry name" value="AAA_16"/>
</dbReference>
<comment type="subcellular location">
    <subcellularLocation>
        <location evidence="1">Nucleus</location>
    </subcellularLocation>
</comment>
<evidence type="ECO:0000259" key="8">
    <source>
        <dbReference type="SMART" id="SM00382"/>
    </source>
</evidence>
<dbReference type="InterPro" id="IPR032705">
    <property type="entry name" value="ORC4_C"/>
</dbReference>
<gene>
    <name evidence="9" type="ORF">FOB60_002341</name>
</gene>
<dbReference type="Gene3D" id="3.40.50.300">
    <property type="entry name" value="P-loop containing nucleotide triphosphate hydrolases"/>
    <property type="match status" value="1"/>
</dbReference>
<keyword evidence="6" id="KW-0539">Nucleus</keyword>
<dbReference type="PANTHER" id="PTHR12087:SF0">
    <property type="entry name" value="ORIGIN RECOGNITION COMPLEX SUBUNIT 4"/>
    <property type="match status" value="1"/>
</dbReference>
<organism evidence="9 10">
    <name type="scientific">Candida parapsilosis</name>
    <name type="common">Yeast</name>
    <dbReference type="NCBI Taxonomy" id="5480"/>
    <lineage>
        <taxon>Eukaryota</taxon>
        <taxon>Fungi</taxon>
        <taxon>Dikarya</taxon>
        <taxon>Ascomycota</taxon>
        <taxon>Saccharomycotina</taxon>
        <taxon>Pichiomycetes</taxon>
        <taxon>Debaryomycetaceae</taxon>
        <taxon>Candida/Lodderomyces clade</taxon>
        <taxon>Candida</taxon>
    </lineage>
</organism>
<dbReference type="SMART" id="SM00382">
    <property type="entry name" value="AAA"/>
    <property type="match status" value="1"/>
</dbReference>
<evidence type="ECO:0000256" key="5">
    <source>
        <dbReference type="ARBA" id="ARBA00023125"/>
    </source>
</evidence>
<proteinExistence type="inferred from homology"/>
<dbReference type="InterPro" id="IPR003593">
    <property type="entry name" value="AAA+_ATPase"/>
</dbReference>
<evidence type="ECO:0000313" key="9">
    <source>
        <dbReference type="EMBL" id="KAF6057786.1"/>
    </source>
</evidence>
<evidence type="ECO:0000256" key="6">
    <source>
        <dbReference type="ARBA" id="ARBA00023242"/>
    </source>
</evidence>
<comment type="caution">
    <text evidence="9">The sequence shown here is derived from an EMBL/GenBank/DDBJ whole genome shotgun (WGS) entry which is preliminary data.</text>
</comment>
<evidence type="ECO:0000256" key="4">
    <source>
        <dbReference type="ARBA" id="ARBA00022705"/>
    </source>
</evidence>